<organism evidence="6 7">
    <name type="scientific">Dreissena polymorpha</name>
    <name type="common">Zebra mussel</name>
    <name type="synonym">Mytilus polymorpha</name>
    <dbReference type="NCBI Taxonomy" id="45954"/>
    <lineage>
        <taxon>Eukaryota</taxon>
        <taxon>Metazoa</taxon>
        <taxon>Spiralia</taxon>
        <taxon>Lophotrochozoa</taxon>
        <taxon>Mollusca</taxon>
        <taxon>Bivalvia</taxon>
        <taxon>Autobranchia</taxon>
        <taxon>Heteroconchia</taxon>
        <taxon>Euheterodonta</taxon>
        <taxon>Imparidentia</taxon>
        <taxon>Neoheterodontei</taxon>
        <taxon>Myida</taxon>
        <taxon>Dreissenoidea</taxon>
        <taxon>Dreissenidae</taxon>
        <taxon>Dreissena</taxon>
    </lineage>
</organism>
<evidence type="ECO:0000313" key="7">
    <source>
        <dbReference type="Proteomes" id="UP000828390"/>
    </source>
</evidence>
<feature type="repeat" description="ANK" evidence="3">
    <location>
        <begin position="213"/>
        <end position="245"/>
    </location>
</feature>
<dbReference type="InterPro" id="IPR001496">
    <property type="entry name" value="SOCS_box"/>
</dbReference>
<dbReference type="Pfam" id="PF07525">
    <property type="entry name" value="SOCS_box"/>
    <property type="match status" value="1"/>
</dbReference>
<keyword evidence="1" id="KW-0677">Repeat</keyword>
<dbReference type="Pfam" id="PF12796">
    <property type="entry name" value="Ank_2"/>
    <property type="match status" value="3"/>
</dbReference>
<dbReference type="InterPro" id="IPR036770">
    <property type="entry name" value="Ankyrin_rpt-contain_sf"/>
</dbReference>
<dbReference type="SMART" id="SM00248">
    <property type="entry name" value="ANK"/>
    <property type="match status" value="7"/>
</dbReference>
<dbReference type="SUPFAM" id="SSF158235">
    <property type="entry name" value="SOCS box-like"/>
    <property type="match status" value="1"/>
</dbReference>
<dbReference type="PROSITE" id="PS50088">
    <property type="entry name" value="ANK_REPEAT"/>
    <property type="match status" value="5"/>
</dbReference>
<protein>
    <recommendedName>
        <fullName evidence="5">SOCS box domain-containing protein</fullName>
    </recommendedName>
</protein>
<name>A0A9D4LSW0_DREPO</name>
<dbReference type="InterPro" id="IPR036036">
    <property type="entry name" value="SOCS_box-like_dom_sf"/>
</dbReference>
<dbReference type="PANTHER" id="PTHR24123">
    <property type="entry name" value="ANKYRIN REPEAT-CONTAINING"/>
    <property type="match status" value="1"/>
</dbReference>
<sequence>MAAASEQYVDNAESDAEDKTASRDEAQKVWTDDDIQALLIKAITFRAPIKDIRTVIECGANVNKPITSGLHPIHYAAYGDDVACVELLLKSGANVNATDNIGYTPLHLATRRGNYKTMVKLLENGALVNFNDPGVEIHNTEETNKLGYTTTEPINLAIQNGFANCAQLLLENGARANNKYFMGFEMSLAPLDNVECLEVLLKNGASPNVFNRCGLSPLMKACKDHHIDAVRTLIKYGADVNAQCPPLFEQKSVLQFAIISGNIVIINILLGKGAKIERYGGYKHSALHTGAIKGRADICRVLLQHGADVNERTDEGATALMLACCAPEMPEREEIVKMLIDSGADVNAHSPAYSYFDPYLAPIAEYFKNVGNSEQFSIVYILVQNGAKVHFCSAELENRKRDPFSILPYCHCMIGYPEMFFLMMEVASKFQPLAIYVSSNIPEGMKDQLLLTGTQARALKHLCRLTIDNRLGAGLPDKVPLLPLPAILNSYLLYQ</sequence>
<dbReference type="EMBL" id="JAIWYP010000002">
    <property type="protein sequence ID" value="KAH3862241.1"/>
    <property type="molecule type" value="Genomic_DNA"/>
</dbReference>
<feature type="domain" description="SOCS box" evidence="5">
    <location>
        <begin position="444"/>
        <end position="495"/>
    </location>
</feature>
<dbReference type="PRINTS" id="PR01415">
    <property type="entry name" value="ANKYRIN"/>
</dbReference>
<keyword evidence="2 3" id="KW-0040">ANK repeat</keyword>
<feature type="repeat" description="ANK" evidence="3">
    <location>
        <begin position="68"/>
        <end position="100"/>
    </location>
</feature>
<dbReference type="Gene3D" id="1.25.40.20">
    <property type="entry name" value="Ankyrin repeat-containing domain"/>
    <property type="match status" value="2"/>
</dbReference>
<dbReference type="CDD" id="cd03587">
    <property type="entry name" value="SOCS"/>
    <property type="match status" value="1"/>
</dbReference>
<feature type="region of interest" description="Disordered" evidence="4">
    <location>
        <begin position="1"/>
        <end position="25"/>
    </location>
</feature>
<evidence type="ECO:0000313" key="6">
    <source>
        <dbReference type="EMBL" id="KAH3862241.1"/>
    </source>
</evidence>
<proteinExistence type="predicted"/>
<dbReference type="SUPFAM" id="SSF48403">
    <property type="entry name" value="Ankyrin repeat"/>
    <property type="match status" value="1"/>
</dbReference>
<feature type="repeat" description="ANK" evidence="3">
    <location>
        <begin position="315"/>
        <end position="351"/>
    </location>
</feature>
<dbReference type="Proteomes" id="UP000828390">
    <property type="component" value="Unassembled WGS sequence"/>
</dbReference>
<dbReference type="SMART" id="SM00969">
    <property type="entry name" value="SOCS_box"/>
    <property type="match status" value="1"/>
</dbReference>
<reference evidence="6" key="1">
    <citation type="journal article" date="2019" name="bioRxiv">
        <title>The Genome of the Zebra Mussel, Dreissena polymorpha: A Resource for Invasive Species Research.</title>
        <authorList>
            <person name="McCartney M.A."/>
            <person name="Auch B."/>
            <person name="Kono T."/>
            <person name="Mallez S."/>
            <person name="Zhang Y."/>
            <person name="Obille A."/>
            <person name="Becker A."/>
            <person name="Abrahante J.E."/>
            <person name="Garbe J."/>
            <person name="Badalamenti J.P."/>
            <person name="Herman A."/>
            <person name="Mangelson H."/>
            <person name="Liachko I."/>
            <person name="Sullivan S."/>
            <person name="Sone E.D."/>
            <person name="Koren S."/>
            <person name="Silverstein K.A.T."/>
            <person name="Beckman K.B."/>
            <person name="Gohl D.M."/>
        </authorList>
    </citation>
    <scope>NUCLEOTIDE SEQUENCE</scope>
    <source>
        <strain evidence="6">Duluth1</strain>
        <tissue evidence="6">Whole animal</tissue>
    </source>
</reference>
<feature type="repeat" description="ANK" evidence="3">
    <location>
        <begin position="282"/>
        <end position="314"/>
    </location>
</feature>
<dbReference type="InterPro" id="IPR051165">
    <property type="entry name" value="Multifunctional_ANK_Repeat"/>
</dbReference>
<evidence type="ECO:0000256" key="3">
    <source>
        <dbReference type="PROSITE-ProRule" id="PRU00023"/>
    </source>
</evidence>
<evidence type="ECO:0000256" key="4">
    <source>
        <dbReference type="SAM" id="MobiDB-lite"/>
    </source>
</evidence>
<dbReference type="PROSITE" id="PS50225">
    <property type="entry name" value="SOCS"/>
    <property type="match status" value="1"/>
</dbReference>
<dbReference type="AlphaFoldDB" id="A0A9D4LSW0"/>
<dbReference type="InterPro" id="IPR002110">
    <property type="entry name" value="Ankyrin_rpt"/>
</dbReference>
<dbReference type="OrthoDB" id="366390at2759"/>
<dbReference type="PROSITE" id="PS50297">
    <property type="entry name" value="ANK_REP_REGION"/>
    <property type="match status" value="5"/>
</dbReference>
<accession>A0A9D4LSW0</accession>
<evidence type="ECO:0000256" key="2">
    <source>
        <dbReference type="ARBA" id="ARBA00023043"/>
    </source>
</evidence>
<feature type="repeat" description="ANK" evidence="3">
    <location>
        <begin position="101"/>
        <end position="133"/>
    </location>
</feature>
<dbReference type="Gene3D" id="1.10.750.20">
    <property type="entry name" value="SOCS box"/>
    <property type="match status" value="1"/>
</dbReference>
<evidence type="ECO:0000256" key="1">
    <source>
        <dbReference type="ARBA" id="ARBA00022737"/>
    </source>
</evidence>
<reference evidence="6" key="2">
    <citation type="submission" date="2020-11" db="EMBL/GenBank/DDBJ databases">
        <authorList>
            <person name="McCartney M.A."/>
            <person name="Auch B."/>
            <person name="Kono T."/>
            <person name="Mallez S."/>
            <person name="Becker A."/>
            <person name="Gohl D.M."/>
            <person name="Silverstein K.A.T."/>
            <person name="Koren S."/>
            <person name="Bechman K.B."/>
            <person name="Herman A."/>
            <person name="Abrahante J.E."/>
            <person name="Garbe J."/>
        </authorList>
    </citation>
    <scope>NUCLEOTIDE SEQUENCE</scope>
    <source>
        <strain evidence="6">Duluth1</strain>
        <tissue evidence="6">Whole animal</tissue>
    </source>
</reference>
<keyword evidence="7" id="KW-1185">Reference proteome</keyword>
<dbReference type="PANTHER" id="PTHR24123:SF141">
    <property type="entry name" value="ANKYRIN 2, ISOFORM U"/>
    <property type="match status" value="1"/>
</dbReference>
<dbReference type="GO" id="GO:0035556">
    <property type="term" value="P:intracellular signal transduction"/>
    <property type="evidence" value="ECO:0007669"/>
    <property type="project" value="InterPro"/>
</dbReference>
<gene>
    <name evidence="6" type="ORF">DPMN_025207</name>
</gene>
<comment type="caution">
    <text evidence="6">The sequence shown here is derived from an EMBL/GenBank/DDBJ whole genome shotgun (WGS) entry which is preliminary data.</text>
</comment>
<evidence type="ECO:0000259" key="5">
    <source>
        <dbReference type="PROSITE" id="PS50225"/>
    </source>
</evidence>